<accession>A0A852YJG8</accession>
<comment type="subcellular location">
    <subcellularLocation>
        <location evidence="1">Cell membrane</location>
        <topology evidence="1">Multi-pass membrane protein</topology>
    </subcellularLocation>
</comment>
<keyword evidence="3" id="KW-1003">Cell membrane</keyword>
<dbReference type="PROSITE" id="PS50850">
    <property type="entry name" value="MFS"/>
    <property type="match status" value="1"/>
</dbReference>
<gene>
    <name evidence="10" type="ORF">BJ979_000535</name>
</gene>
<evidence type="ECO:0000256" key="7">
    <source>
        <dbReference type="SAM" id="MobiDB-lite"/>
    </source>
</evidence>
<feature type="transmembrane region" description="Helical" evidence="8">
    <location>
        <begin position="158"/>
        <end position="177"/>
    </location>
</feature>
<keyword evidence="11" id="KW-1185">Reference proteome</keyword>
<dbReference type="AlphaFoldDB" id="A0A852YJG8"/>
<reference evidence="10 11" key="1">
    <citation type="submission" date="2020-07" db="EMBL/GenBank/DDBJ databases">
        <title>Sequencing the genomes of 1000 actinobacteria strains.</title>
        <authorList>
            <person name="Klenk H.-P."/>
        </authorList>
    </citation>
    <scope>NUCLEOTIDE SEQUENCE [LARGE SCALE GENOMIC DNA]</scope>
    <source>
        <strain evidence="10 11">DSM 23141</strain>
    </source>
</reference>
<keyword evidence="6 8" id="KW-0472">Membrane</keyword>
<feature type="transmembrane region" description="Helical" evidence="8">
    <location>
        <begin position="288"/>
        <end position="309"/>
    </location>
</feature>
<dbReference type="NCBIfam" id="TIGR00711">
    <property type="entry name" value="efflux_EmrB"/>
    <property type="match status" value="1"/>
</dbReference>
<dbReference type="PANTHER" id="PTHR42718">
    <property type="entry name" value="MAJOR FACILITATOR SUPERFAMILY MULTIDRUG TRANSPORTER MFSC"/>
    <property type="match status" value="1"/>
</dbReference>
<feature type="transmembrane region" description="Helical" evidence="8">
    <location>
        <begin position="100"/>
        <end position="118"/>
    </location>
</feature>
<evidence type="ECO:0000256" key="6">
    <source>
        <dbReference type="ARBA" id="ARBA00023136"/>
    </source>
</evidence>
<dbReference type="RefSeq" id="WP_179564922.1">
    <property type="nucleotide sequence ID" value="NZ_JACBZY010000001.1"/>
</dbReference>
<organism evidence="10 11">
    <name type="scientific">Schumannella luteola</name>
    <dbReference type="NCBI Taxonomy" id="472059"/>
    <lineage>
        <taxon>Bacteria</taxon>
        <taxon>Bacillati</taxon>
        <taxon>Actinomycetota</taxon>
        <taxon>Actinomycetes</taxon>
        <taxon>Micrococcales</taxon>
        <taxon>Microbacteriaceae</taxon>
        <taxon>Schumannella</taxon>
    </lineage>
</organism>
<evidence type="ECO:0000256" key="1">
    <source>
        <dbReference type="ARBA" id="ARBA00004651"/>
    </source>
</evidence>
<dbReference type="Gene3D" id="1.20.1250.20">
    <property type="entry name" value="MFS general substrate transporter like domains"/>
    <property type="match status" value="1"/>
</dbReference>
<dbReference type="InterPro" id="IPR011701">
    <property type="entry name" value="MFS"/>
</dbReference>
<feature type="transmembrane region" description="Helical" evidence="8">
    <location>
        <begin position="425"/>
        <end position="443"/>
    </location>
</feature>
<evidence type="ECO:0000256" key="5">
    <source>
        <dbReference type="ARBA" id="ARBA00022989"/>
    </source>
</evidence>
<sequence>MSTDTLDSAPGAASGTTGSAPSTPRTRRARPFGLVLIAASLPMFMATLDNLVMTNALPVLHEKLGASVEQLQWFVNAYTLAFAGTILLASALGDRLGRRRIFLIGVAVFGIGSALAALSTEPWQLIVARAIQGFGGAAVMPLSLALVAGAVRPERRPLAIGIWGGVSGLGVALGPLVGGAVMEGWNWQAIFWINVPVAIISIPLALIVLNEVRGRRERLDIPGVLLAGVGVLALVHAIVRGNDDGWDSLGVIAELVLAGGLLIAFLVRQRLAVAPMMPLRLFRDRSFSVVNVVGFAFSFGSMGAVFILIQFLQVVQGSSPFEAALQTTPWTLAPVIVAPLAGIFGGRIGTRALITAGMVLQAIGLFWIAAVMSATVPYVDLVAPFIIAGVGMALVFAPSSTALLSTLVDADHAKASGVNSTMREIGVALGIAVLTAIFTGAGGELTPTGYVAAAQPAVITGAAVLLGAAVLALLLPAGRRVAAAAAGTAAAGAVAADGSAVARGSKADAAEPALESAGTPAG</sequence>
<feature type="transmembrane region" description="Helical" evidence="8">
    <location>
        <begin position="189"/>
        <end position="209"/>
    </location>
</feature>
<feature type="region of interest" description="Disordered" evidence="7">
    <location>
        <begin position="1"/>
        <end position="26"/>
    </location>
</feature>
<evidence type="ECO:0000313" key="11">
    <source>
        <dbReference type="Proteomes" id="UP000553888"/>
    </source>
</evidence>
<evidence type="ECO:0000313" key="10">
    <source>
        <dbReference type="EMBL" id="NYG97909.1"/>
    </source>
</evidence>
<dbReference type="SUPFAM" id="SSF103473">
    <property type="entry name" value="MFS general substrate transporter"/>
    <property type="match status" value="1"/>
</dbReference>
<proteinExistence type="predicted"/>
<dbReference type="Proteomes" id="UP000553888">
    <property type="component" value="Unassembled WGS sequence"/>
</dbReference>
<evidence type="ECO:0000256" key="3">
    <source>
        <dbReference type="ARBA" id="ARBA00022475"/>
    </source>
</evidence>
<comment type="caution">
    <text evidence="10">The sequence shown here is derived from an EMBL/GenBank/DDBJ whole genome shotgun (WGS) entry which is preliminary data.</text>
</comment>
<dbReference type="Pfam" id="PF07690">
    <property type="entry name" value="MFS_1"/>
    <property type="match status" value="1"/>
</dbReference>
<dbReference type="EMBL" id="JACBZY010000001">
    <property type="protein sequence ID" value="NYG97909.1"/>
    <property type="molecule type" value="Genomic_DNA"/>
</dbReference>
<dbReference type="Gene3D" id="1.20.1720.10">
    <property type="entry name" value="Multidrug resistance protein D"/>
    <property type="match status" value="1"/>
</dbReference>
<keyword evidence="2" id="KW-0813">Transport</keyword>
<evidence type="ECO:0000256" key="2">
    <source>
        <dbReference type="ARBA" id="ARBA00022448"/>
    </source>
</evidence>
<keyword evidence="4 8" id="KW-0812">Transmembrane</keyword>
<feature type="transmembrane region" description="Helical" evidence="8">
    <location>
        <begin position="32"/>
        <end position="53"/>
    </location>
</feature>
<evidence type="ECO:0000259" key="9">
    <source>
        <dbReference type="PROSITE" id="PS50850"/>
    </source>
</evidence>
<feature type="domain" description="Major facilitator superfamily (MFS) profile" evidence="9">
    <location>
        <begin position="35"/>
        <end position="479"/>
    </location>
</feature>
<dbReference type="GO" id="GO:0005886">
    <property type="term" value="C:plasma membrane"/>
    <property type="evidence" value="ECO:0007669"/>
    <property type="project" value="UniProtKB-SubCell"/>
</dbReference>
<dbReference type="InterPro" id="IPR004638">
    <property type="entry name" value="EmrB-like"/>
</dbReference>
<evidence type="ECO:0000256" key="4">
    <source>
        <dbReference type="ARBA" id="ARBA00022692"/>
    </source>
</evidence>
<dbReference type="GO" id="GO:0022857">
    <property type="term" value="F:transmembrane transporter activity"/>
    <property type="evidence" value="ECO:0007669"/>
    <property type="project" value="InterPro"/>
</dbReference>
<feature type="transmembrane region" description="Helical" evidence="8">
    <location>
        <begin position="353"/>
        <end position="375"/>
    </location>
</feature>
<evidence type="ECO:0000256" key="8">
    <source>
        <dbReference type="SAM" id="Phobius"/>
    </source>
</evidence>
<protein>
    <submittedName>
        <fullName evidence="10">EmrB/QacA subfamily drug resistance transporter</fullName>
    </submittedName>
</protein>
<feature type="transmembrane region" description="Helical" evidence="8">
    <location>
        <begin position="245"/>
        <end position="267"/>
    </location>
</feature>
<name>A0A852YJG8_9MICO</name>
<feature type="transmembrane region" description="Helical" evidence="8">
    <location>
        <begin position="221"/>
        <end position="239"/>
    </location>
</feature>
<feature type="transmembrane region" description="Helical" evidence="8">
    <location>
        <begin position="449"/>
        <end position="475"/>
    </location>
</feature>
<dbReference type="PANTHER" id="PTHR42718:SF42">
    <property type="entry name" value="EXPORT PROTEIN"/>
    <property type="match status" value="1"/>
</dbReference>
<dbReference type="CDD" id="cd17321">
    <property type="entry name" value="MFS_MMR_MDR_like"/>
    <property type="match status" value="1"/>
</dbReference>
<feature type="transmembrane region" description="Helical" evidence="8">
    <location>
        <begin position="329"/>
        <end position="346"/>
    </location>
</feature>
<keyword evidence="5 8" id="KW-1133">Transmembrane helix</keyword>
<feature type="compositionally biased region" description="Low complexity" evidence="7">
    <location>
        <begin position="8"/>
        <end position="24"/>
    </location>
</feature>
<feature type="transmembrane region" description="Helical" evidence="8">
    <location>
        <begin position="130"/>
        <end position="151"/>
    </location>
</feature>
<feature type="transmembrane region" description="Helical" evidence="8">
    <location>
        <begin position="381"/>
        <end position="404"/>
    </location>
</feature>
<dbReference type="InterPro" id="IPR020846">
    <property type="entry name" value="MFS_dom"/>
</dbReference>
<dbReference type="InterPro" id="IPR036259">
    <property type="entry name" value="MFS_trans_sf"/>
</dbReference>
<feature type="transmembrane region" description="Helical" evidence="8">
    <location>
        <begin position="73"/>
        <end position="93"/>
    </location>
</feature>